<comment type="caution">
    <text evidence="2">The sequence shown here is derived from an EMBL/GenBank/DDBJ whole genome shotgun (WGS) entry which is preliminary data.</text>
</comment>
<dbReference type="EMBL" id="SRLO01000013">
    <property type="protein sequence ID" value="TNN86860.1"/>
    <property type="molecule type" value="Genomic_DNA"/>
</dbReference>
<accession>A0A4Z2J9T1</accession>
<gene>
    <name evidence="2" type="ORF">EYF80_003043</name>
</gene>
<evidence type="ECO:0000313" key="3">
    <source>
        <dbReference type="Proteomes" id="UP000314294"/>
    </source>
</evidence>
<feature type="region of interest" description="Disordered" evidence="1">
    <location>
        <begin position="1"/>
        <end position="31"/>
    </location>
</feature>
<reference evidence="2 3" key="1">
    <citation type="submission" date="2019-03" db="EMBL/GenBank/DDBJ databases">
        <title>First draft genome of Liparis tanakae, snailfish: a comprehensive survey of snailfish specific genes.</title>
        <authorList>
            <person name="Kim W."/>
            <person name="Song I."/>
            <person name="Jeong J.-H."/>
            <person name="Kim D."/>
            <person name="Kim S."/>
            <person name="Ryu S."/>
            <person name="Song J.Y."/>
            <person name="Lee S.K."/>
        </authorList>
    </citation>
    <scope>NUCLEOTIDE SEQUENCE [LARGE SCALE GENOMIC DNA]</scope>
    <source>
        <tissue evidence="2">Muscle</tissue>
    </source>
</reference>
<sequence length="132" mass="14482">MPVESSAHHMSPRGSGLYTPAERSGLKPQGGTSVLFTAAQHNFCLAALPPHGRTDRHREGIYSSAETLNKERDAMWSRLAGSLFVSSMVASVETVLSALEEALERWLFGLDAAVHQLWSHTLAWRPLKEANT</sequence>
<dbReference type="AlphaFoldDB" id="A0A4Z2J9T1"/>
<name>A0A4Z2J9T1_9TELE</name>
<evidence type="ECO:0000256" key="1">
    <source>
        <dbReference type="SAM" id="MobiDB-lite"/>
    </source>
</evidence>
<keyword evidence="3" id="KW-1185">Reference proteome</keyword>
<evidence type="ECO:0000313" key="2">
    <source>
        <dbReference type="EMBL" id="TNN86860.1"/>
    </source>
</evidence>
<organism evidence="2 3">
    <name type="scientific">Liparis tanakae</name>
    <name type="common">Tanaka's snailfish</name>
    <dbReference type="NCBI Taxonomy" id="230148"/>
    <lineage>
        <taxon>Eukaryota</taxon>
        <taxon>Metazoa</taxon>
        <taxon>Chordata</taxon>
        <taxon>Craniata</taxon>
        <taxon>Vertebrata</taxon>
        <taxon>Euteleostomi</taxon>
        <taxon>Actinopterygii</taxon>
        <taxon>Neopterygii</taxon>
        <taxon>Teleostei</taxon>
        <taxon>Neoteleostei</taxon>
        <taxon>Acanthomorphata</taxon>
        <taxon>Eupercaria</taxon>
        <taxon>Perciformes</taxon>
        <taxon>Cottioidei</taxon>
        <taxon>Cottales</taxon>
        <taxon>Liparidae</taxon>
        <taxon>Liparis</taxon>
    </lineage>
</organism>
<dbReference type="Proteomes" id="UP000314294">
    <property type="component" value="Unassembled WGS sequence"/>
</dbReference>
<proteinExistence type="predicted"/>
<protein>
    <submittedName>
        <fullName evidence="2">Uncharacterized protein</fullName>
    </submittedName>
</protein>